<evidence type="ECO:0000256" key="1">
    <source>
        <dbReference type="SAM" id="MobiDB-lite"/>
    </source>
</evidence>
<protein>
    <submittedName>
        <fullName evidence="2">Uncharacterized protein</fullName>
    </submittedName>
</protein>
<dbReference type="EMBL" id="MU006100">
    <property type="protein sequence ID" value="KAF2837225.1"/>
    <property type="molecule type" value="Genomic_DNA"/>
</dbReference>
<dbReference type="Proteomes" id="UP000799429">
    <property type="component" value="Unassembled WGS sequence"/>
</dbReference>
<feature type="region of interest" description="Disordered" evidence="1">
    <location>
        <begin position="96"/>
        <end position="121"/>
    </location>
</feature>
<evidence type="ECO:0000313" key="2">
    <source>
        <dbReference type="EMBL" id="KAF2837225.1"/>
    </source>
</evidence>
<organism evidence="2 3">
    <name type="scientific">Patellaria atrata CBS 101060</name>
    <dbReference type="NCBI Taxonomy" id="1346257"/>
    <lineage>
        <taxon>Eukaryota</taxon>
        <taxon>Fungi</taxon>
        <taxon>Dikarya</taxon>
        <taxon>Ascomycota</taxon>
        <taxon>Pezizomycotina</taxon>
        <taxon>Dothideomycetes</taxon>
        <taxon>Dothideomycetes incertae sedis</taxon>
        <taxon>Patellariales</taxon>
        <taxon>Patellariaceae</taxon>
        <taxon>Patellaria</taxon>
    </lineage>
</organism>
<feature type="non-terminal residue" evidence="2">
    <location>
        <position position="233"/>
    </location>
</feature>
<name>A0A9P4VPE5_9PEZI</name>
<dbReference type="AlphaFoldDB" id="A0A9P4VPE5"/>
<dbReference type="OrthoDB" id="3595619at2759"/>
<gene>
    <name evidence="2" type="ORF">M501DRAFT_1018135</name>
</gene>
<feature type="region of interest" description="Disordered" evidence="1">
    <location>
        <begin position="25"/>
        <end position="65"/>
    </location>
</feature>
<accession>A0A9P4VPE5</accession>
<feature type="compositionally biased region" description="Basic and acidic residues" evidence="1">
    <location>
        <begin position="36"/>
        <end position="46"/>
    </location>
</feature>
<proteinExistence type="predicted"/>
<keyword evidence="3" id="KW-1185">Reference proteome</keyword>
<sequence>MGASQSVEGANNHGWLVTSIGCCAPTNNRNSEDEEELKRESSERDVTICYEQPQTVEPLRNPPPSTRPITSHSMAHFSHWMENGLDFASRASTRISMSSSRRPWTSHSRASHSRGRPSIGAPMDFRKVEEIPRRRRSFRPLELSIYVPNGIHLSPLPDFSGEWDEKTVDLAMPKEAHVRSESAASNYSNFRIPRKALPSSSSIDETSILNLRRSIDMARRSTSIDLDTLSSTP</sequence>
<comment type="caution">
    <text evidence="2">The sequence shown here is derived from an EMBL/GenBank/DDBJ whole genome shotgun (WGS) entry which is preliminary data.</text>
</comment>
<evidence type="ECO:0000313" key="3">
    <source>
        <dbReference type="Proteomes" id="UP000799429"/>
    </source>
</evidence>
<reference evidence="2" key="1">
    <citation type="journal article" date="2020" name="Stud. Mycol.">
        <title>101 Dothideomycetes genomes: a test case for predicting lifestyles and emergence of pathogens.</title>
        <authorList>
            <person name="Haridas S."/>
            <person name="Albert R."/>
            <person name="Binder M."/>
            <person name="Bloem J."/>
            <person name="Labutti K."/>
            <person name="Salamov A."/>
            <person name="Andreopoulos B."/>
            <person name="Baker S."/>
            <person name="Barry K."/>
            <person name="Bills G."/>
            <person name="Bluhm B."/>
            <person name="Cannon C."/>
            <person name="Castanera R."/>
            <person name="Culley D."/>
            <person name="Daum C."/>
            <person name="Ezra D."/>
            <person name="Gonzalez J."/>
            <person name="Henrissat B."/>
            <person name="Kuo A."/>
            <person name="Liang C."/>
            <person name="Lipzen A."/>
            <person name="Lutzoni F."/>
            <person name="Magnuson J."/>
            <person name="Mondo S."/>
            <person name="Nolan M."/>
            <person name="Ohm R."/>
            <person name="Pangilinan J."/>
            <person name="Park H.-J."/>
            <person name="Ramirez L."/>
            <person name="Alfaro M."/>
            <person name="Sun H."/>
            <person name="Tritt A."/>
            <person name="Yoshinaga Y."/>
            <person name="Zwiers L.-H."/>
            <person name="Turgeon B."/>
            <person name="Goodwin S."/>
            <person name="Spatafora J."/>
            <person name="Crous P."/>
            <person name="Grigoriev I."/>
        </authorList>
    </citation>
    <scope>NUCLEOTIDE SEQUENCE</scope>
    <source>
        <strain evidence="2">CBS 101060</strain>
    </source>
</reference>